<reference evidence="3" key="2">
    <citation type="submission" date="2020-04" db="EMBL/GenBank/DDBJ databases">
        <authorList>
            <consortium name="NCBI Genome Project"/>
        </authorList>
    </citation>
    <scope>NUCLEOTIDE SEQUENCE</scope>
    <source>
        <strain evidence="3">CBS 304.34</strain>
    </source>
</reference>
<dbReference type="GeneID" id="54459597"/>
<organism evidence="1">
    <name type="scientific">Mytilinidion resinicola</name>
    <dbReference type="NCBI Taxonomy" id="574789"/>
    <lineage>
        <taxon>Eukaryota</taxon>
        <taxon>Fungi</taxon>
        <taxon>Dikarya</taxon>
        <taxon>Ascomycota</taxon>
        <taxon>Pezizomycotina</taxon>
        <taxon>Dothideomycetes</taxon>
        <taxon>Pleosporomycetidae</taxon>
        <taxon>Mytilinidiales</taxon>
        <taxon>Mytilinidiaceae</taxon>
        <taxon>Mytilinidion</taxon>
    </lineage>
</organism>
<proteinExistence type="predicted"/>
<sequence length="346" mass="39861">MATIIKWEPSSKADLHTFSFLDVPAEIRHEIYRAGVVALPKRMVGHVALFAPAGAKPFPRWSRMQDDETESRQKKIQAPRYLIHDSNAIMEKMDSPVVEFFTINRQITADAQQLFYKENVFCFDKVMNLPWADYKIAPSAAQLMRTVEFKIGHVKFDRTGHGPLYYLLFRQLTLKWHLPTVRKATVIFDTETVAWHGMACKLQKELLSRTGSVTEEGAFEGVVAAFRTMLRFYEVNAARLWAGVDVEFRPHLLQVCPHGLQFYRQKLHPQHAGVSDDLLRKYITLQRLVHALRMDAAQRFQAAQSAQSPMQHFDDTATFCTNALDTSPRPVIDLREVWAEVKRSWD</sequence>
<evidence type="ECO:0000313" key="1">
    <source>
        <dbReference type="EMBL" id="KAF2817984.1"/>
    </source>
</evidence>
<dbReference type="InterPro" id="IPR038883">
    <property type="entry name" value="AN11006-like"/>
</dbReference>
<dbReference type="PANTHER" id="PTHR42085:SF2">
    <property type="entry name" value="F-BOX DOMAIN-CONTAINING PROTEIN"/>
    <property type="match status" value="1"/>
</dbReference>
<name>A0A6A6ZCD6_9PEZI</name>
<reference evidence="3" key="3">
    <citation type="submission" date="2025-04" db="UniProtKB">
        <authorList>
            <consortium name="RefSeq"/>
        </authorList>
    </citation>
    <scope>IDENTIFICATION</scope>
    <source>
        <strain evidence="3">CBS 304.34</strain>
    </source>
</reference>
<accession>A0A6A6ZCD6</accession>
<evidence type="ECO:0000313" key="3">
    <source>
        <dbReference type="RefSeq" id="XP_033584948.1"/>
    </source>
</evidence>
<dbReference type="PANTHER" id="PTHR42085">
    <property type="entry name" value="F-BOX DOMAIN-CONTAINING PROTEIN"/>
    <property type="match status" value="1"/>
</dbReference>
<dbReference type="RefSeq" id="XP_033584948.1">
    <property type="nucleotide sequence ID" value="XM_033718704.1"/>
</dbReference>
<dbReference type="AlphaFoldDB" id="A0A6A6ZCD6"/>
<gene>
    <name evidence="1 3" type="ORF">BDZ99DRAFT_457550</name>
</gene>
<reference evidence="1 3" key="1">
    <citation type="journal article" date="2020" name="Stud. Mycol.">
        <title>101 Dothideomycetes genomes: a test case for predicting lifestyles and emergence of pathogens.</title>
        <authorList>
            <person name="Haridas S."/>
            <person name="Albert R."/>
            <person name="Binder M."/>
            <person name="Bloem J."/>
            <person name="Labutti K."/>
            <person name="Salamov A."/>
            <person name="Andreopoulos B."/>
            <person name="Baker S."/>
            <person name="Barry K."/>
            <person name="Bills G."/>
            <person name="Bluhm B."/>
            <person name="Cannon C."/>
            <person name="Castanera R."/>
            <person name="Culley D."/>
            <person name="Daum C."/>
            <person name="Ezra D."/>
            <person name="Gonzalez J."/>
            <person name="Henrissat B."/>
            <person name="Kuo A."/>
            <person name="Liang C."/>
            <person name="Lipzen A."/>
            <person name="Lutzoni F."/>
            <person name="Magnuson J."/>
            <person name="Mondo S."/>
            <person name="Nolan M."/>
            <person name="Ohm R."/>
            <person name="Pangilinan J."/>
            <person name="Park H.-J."/>
            <person name="Ramirez L."/>
            <person name="Alfaro M."/>
            <person name="Sun H."/>
            <person name="Tritt A."/>
            <person name="Yoshinaga Y."/>
            <person name="Zwiers L.-H."/>
            <person name="Turgeon B."/>
            <person name="Goodwin S."/>
            <person name="Spatafora J."/>
            <person name="Crous P."/>
            <person name="Grigoriev I."/>
        </authorList>
    </citation>
    <scope>NUCLEOTIDE SEQUENCE</scope>
    <source>
        <strain evidence="1 3">CBS 304.34</strain>
    </source>
</reference>
<protein>
    <submittedName>
        <fullName evidence="1 3">Uncharacterized protein</fullName>
    </submittedName>
</protein>
<dbReference type="Proteomes" id="UP000504636">
    <property type="component" value="Unplaced"/>
</dbReference>
<dbReference type="EMBL" id="MU003692">
    <property type="protein sequence ID" value="KAF2817984.1"/>
    <property type="molecule type" value="Genomic_DNA"/>
</dbReference>
<keyword evidence="2" id="KW-1185">Reference proteome</keyword>
<evidence type="ECO:0000313" key="2">
    <source>
        <dbReference type="Proteomes" id="UP000504636"/>
    </source>
</evidence>